<dbReference type="KEGG" id="ccn:H924_13015"/>
<dbReference type="Gene3D" id="3.30.230.10">
    <property type="match status" value="1"/>
</dbReference>
<dbReference type="STRING" id="1121353.H924_13015"/>
<name>M1UWG9_9CORY</name>
<evidence type="ECO:0000256" key="4">
    <source>
        <dbReference type="ARBA" id="ARBA00022801"/>
    </source>
</evidence>
<dbReference type="GO" id="GO:0030677">
    <property type="term" value="C:ribonuclease P complex"/>
    <property type="evidence" value="ECO:0007669"/>
    <property type="project" value="TreeGrafter"/>
</dbReference>
<dbReference type="eggNOG" id="COG0594">
    <property type="taxonomic scope" value="Bacteria"/>
</dbReference>
<dbReference type="HAMAP" id="MF_00227">
    <property type="entry name" value="RNase_P"/>
    <property type="match status" value="1"/>
</dbReference>
<dbReference type="GO" id="GO:0004526">
    <property type="term" value="F:ribonuclease P activity"/>
    <property type="evidence" value="ECO:0007669"/>
    <property type="project" value="UniProtKB-UniRule"/>
</dbReference>
<dbReference type="GO" id="GO:0000049">
    <property type="term" value="F:tRNA binding"/>
    <property type="evidence" value="ECO:0007669"/>
    <property type="project" value="UniProtKB-UniRule"/>
</dbReference>
<comment type="function">
    <text evidence="6">RNaseP catalyzes the removal of the 5'-leader sequence from pre-tRNA to produce the mature 5'-terminus. It can also cleave other RNA substrates such as 4.5S RNA. The protein component plays an auxiliary but essential role in vivo by binding to the 5'-leader sequence and broadening the substrate specificity of the ribozyme.</text>
</comment>
<comment type="subunit">
    <text evidence="6">Consists of a catalytic RNA component (M1 or rnpB) and a protein subunit.</text>
</comment>
<dbReference type="InterPro" id="IPR014721">
    <property type="entry name" value="Ribsml_uS5_D2-typ_fold_subgr"/>
</dbReference>
<dbReference type="NCBIfam" id="TIGR00188">
    <property type="entry name" value="rnpA"/>
    <property type="match status" value="1"/>
</dbReference>
<dbReference type="GO" id="GO:0042781">
    <property type="term" value="F:3'-tRNA processing endoribonuclease activity"/>
    <property type="evidence" value="ECO:0007669"/>
    <property type="project" value="TreeGrafter"/>
</dbReference>
<dbReference type="OrthoDB" id="196964at2"/>
<evidence type="ECO:0000256" key="5">
    <source>
        <dbReference type="ARBA" id="ARBA00022884"/>
    </source>
</evidence>
<dbReference type="Pfam" id="PF00825">
    <property type="entry name" value="Ribonuclease_P"/>
    <property type="match status" value="1"/>
</dbReference>
<dbReference type="SUPFAM" id="SSF54211">
    <property type="entry name" value="Ribosomal protein S5 domain 2-like"/>
    <property type="match status" value="1"/>
</dbReference>
<keyword evidence="3 6" id="KW-0255">Endonuclease</keyword>
<dbReference type="PATRIC" id="fig|1121353.3.peg.2663"/>
<dbReference type="InterPro" id="IPR000100">
    <property type="entry name" value="RNase_P"/>
</dbReference>
<keyword evidence="9" id="KW-1185">Reference proteome</keyword>
<comment type="catalytic activity">
    <reaction evidence="6">
        <text>Endonucleolytic cleavage of RNA, removing 5'-extranucleotides from tRNA precursor.</text>
        <dbReference type="EC" id="3.1.26.5"/>
    </reaction>
</comment>
<organism evidence="8 9">
    <name type="scientific">Corynebacterium callunae DSM 20147</name>
    <dbReference type="NCBI Taxonomy" id="1121353"/>
    <lineage>
        <taxon>Bacteria</taxon>
        <taxon>Bacillati</taxon>
        <taxon>Actinomycetota</taxon>
        <taxon>Actinomycetes</taxon>
        <taxon>Mycobacteriales</taxon>
        <taxon>Corynebacteriaceae</taxon>
        <taxon>Corynebacterium</taxon>
    </lineage>
</organism>
<keyword evidence="5 6" id="KW-0694">RNA-binding</keyword>
<sequence>MLPAQNKLNSSLQFRTVLRKGRRAGSKTVVVHLWDSAESLDSTNNQGNVASFGGPRFGLIVSKAVGNAVIRHRTSRRLRHVCTQIVANNPELLSPTHHIVIRALAAAGQASSADLERDIVYGLGKAQRVRPKNNR</sequence>
<dbReference type="InterPro" id="IPR020568">
    <property type="entry name" value="Ribosomal_Su5_D2-typ_SF"/>
</dbReference>
<keyword evidence="2 6" id="KW-0540">Nuclease</keyword>
<gene>
    <name evidence="6 8" type="primary">rnpA</name>
    <name evidence="8" type="ORF">H924_13015</name>
</gene>
<dbReference type="AlphaFoldDB" id="M1UWG9"/>
<keyword evidence="4 6" id="KW-0378">Hydrolase</keyword>
<evidence type="ECO:0000256" key="6">
    <source>
        <dbReference type="HAMAP-Rule" id="MF_00227"/>
    </source>
</evidence>
<dbReference type="EC" id="3.1.26.5" evidence="6 7"/>
<dbReference type="EMBL" id="CP004354">
    <property type="protein sequence ID" value="AGG68022.1"/>
    <property type="molecule type" value="Genomic_DNA"/>
</dbReference>
<dbReference type="Proteomes" id="UP000011760">
    <property type="component" value="Chromosome"/>
</dbReference>
<evidence type="ECO:0000313" key="8">
    <source>
        <dbReference type="EMBL" id="AGG68022.1"/>
    </source>
</evidence>
<evidence type="ECO:0000256" key="3">
    <source>
        <dbReference type="ARBA" id="ARBA00022759"/>
    </source>
</evidence>
<evidence type="ECO:0000256" key="1">
    <source>
        <dbReference type="ARBA" id="ARBA00022694"/>
    </source>
</evidence>
<evidence type="ECO:0000256" key="7">
    <source>
        <dbReference type="NCBIfam" id="TIGR00188"/>
    </source>
</evidence>
<dbReference type="PANTHER" id="PTHR33992">
    <property type="entry name" value="RIBONUCLEASE P PROTEIN COMPONENT"/>
    <property type="match status" value="1"/>
</dbReference>
<dbReference type="PANTHER" id="PTHR33992:SF1">
    <property type="entry name" value="RIBONUCLEASE P PROTEIN COMPONENT"/>
    <property type="match status" value="1"/>
</dbReference>
<keyword evidence="1 6" id="KW-0819">tRNA processing</keyword>
<proteinExistence type="inferred from homology"/>
<evidence type="ECO:0000313" key="9">
    <source>
        <dbReference type="Proteomes" id="UP000011760"/>
    </source>
</evidence>
<reference evidence="8 9" key="1">
    <citation type="submission" date="2013-02" db="EMBL/GenBank/DDBJ databases">
        <title>The complete genome sequence of Corynebacterium callunae DSM 20147.</title>
        <authorList>
            <person name="Ruckert C."/>
            <person name="Albersmeier A."/>
            <person name="Kalinowski J."/>
        </authorList>
    </citation>
    <scope>NUCLEOTIDE SEQUENCE [LARGE SCALE GENOMIC DNA]</scope>
    <source>
        <strain evidence="8 9">DSM 20147</strain>
    </source>
</reference>
<dbReference type="RefSeq" id="WP_015652443.1">
    <property type="nucleotide sequence ID" value="NC_020506.1"/>
</dbReference>
<comment type="similarity">
    <text evidence="6">Belongs to the RnpA family.</text>
</comment>
<dbReference type="GO" id="GO:0001682">
    <property type="term" value="P:tRNA 5'-leader removal"/>
    <property type="evidence" value="ECO:0007669"/>
    <property type="project" value="UniProtKB-UniRule"/>
</dbReference>
<protein>
    <recommendedName>
        <fullName evidence="6 7">Ribonuclease P protein component</fullName>
        <shortName evidence="6">RNase P protein</shortName>
        <shortName evidence="6">RNaseP protein</shortName>
        <ecNumber evidence="6 7">3.1.26.5</ecNumber>
    </recommendedName>
    <alternativeName>
        <fullName evidence="6">Protein C5</fullName>
    </alternativeName>
</protein>
<evidence type="ECO:0000256" key="2">
    <source>
        <dbReference type="ARBA" id="ARBA00022722"/>
    </source>
</evidence>
<accession>M1UWG9</accession>
<dbReference type="HOGENOM" id="CLU_117179_4_1_11"/>